<dbReference type="Proteomes" id="UP000654913">
    <property type="component" value="Chromosome 7"/>
</dbReference>
<reference evidence="3" key="2">
    <citation type="submission" date="2021-02" db="EMBL/GenBank/DDBJ databases">
        <title>Aspergillus puulaauensis MK2 genome sequence.</title>
        <authorList>
            <person name="Futagami T."/>
            <person name="Mori K."/>
            <person name="Kadooka C."/>
            <person name="Tanaka T."/>
        </authorList>
    </citation>
    <scope>NUCLEOTIDE SEQUENCE</scope>
    <source>
        <strain evidence="3">MK2</strain>
    </source>
</reference>
<gene>
    <name evidence="3" type="ORF">APUU_70345A</name>
</gene>
<evidence type="ECO:0000313" key="3">
    <source>
        <dbReference type="EMBL" id="BCS28775.1"/>
    </source>
</evidence>
<sequence length="780" mass="88149">MSSPLRGTPVYQLAVKQPFDSLDHESKIYAHYLARAVWHGSRISLRETSRESPLIFDLILDLYHACEGKWDTIVTRCGVTRDELEVFLEYAGTFLSHLGNVSADGREKLVPELSTEALKRIASISPKTTADLEKAIDGLLGVRPPRPKYPGESVRLGFYPREALSDVSDNDLFRIWHTIREAQNIVDGIPASEWSITHSNTQLQPVIDDNGKTIYHILLASELGACDEPRILAEDIRLIRGVHSEELSHICNALDRAKKWAPKEQHATLDHYLNYFRTGHNLSLQAAQKAPTGERVESFLGFVNPLHNCAGEWNGMVGIFNQDEQSKLNQIVNSSSALIRQLPWAVPGVNGGKGPFETFSFDAPRLARLHTLAMCGRIVFQDAKPESFHEDRWICHFRNTVFANRLNEDTSSTIFCDWISPLNTEHFRRSIHLVSFIITAVHQLIGHGTGKLLGRRIEDGCRCNFNEEMPPISPLTGKPIASVYPLGKSWEDIFPSDAKSVEECRATLVSQYLMDSKEILAIFGYSETSEITSEDLLYTSYLKICVDGIQALQYYGIEGRPWPVWETDHPVAKANFTILKYLLQNGSGVIKITHDREASTITASVDRTKMLSHGKAALGDYLLRLHIWRCTGDTTPCRELYESLSTVDGIYGEWREIVSSKRAARWKFVQPNTFLTVDNEVELRVYEESNEGIIRSWAERDVQAKEEKIQRLAEQDTRDKEEVMVERDVKPKMENLSLEPGRGMHPEEDNIGDDNIGDAQPRAGVRASVKSFVQKIVHRN</sequence>
<proteinExistence type="predicted"/>
<dbReference type="RefSeq" id="XP_041560961.1">
    <property type="nucleotide sequence ID" value="XM_041695207.1"/>
</dbReference>
<dbReference type="OrthoDB" id="4694525at2759"/>
<evidence type="ECO:0000256" key="2">
    <source>
        <dbReference type="ARBA" id="ARBA00022801"/>
    </source>
</evidence>
<evidence type="ECO:0000313" key="4">
    <source>
        <dbReference type="Proteomes" id="UP000654913"/>
    </source>
</evidence>
<evidence type="ECO:0008006" key="5">
    <source>
        <dbReference type="Google" id="ProtNLM"/>
    </source>
</evidence>
<keyword evidence="1" id="KW-0479">Metal-binding</keyword>
<dbReference type="GO" id="GO:0008239">
    <property type="term" value="F:dipeptidyl-peptidase activity"/>
    <property type="evidence" value="ECO:0007669"/>
    <property type="project" value="TreeGrafter"/>
</dbReference>
<dbReference type="PANTHER" id="PTHR23422:SF11">
    <property type="entry name" value="DIPEPTIDYL PEPTIDASE 3"/>
    <property type="match status" value="1"/>
</dbReference>
<reference evidence="3" key="1">
    <citation type="submission" date="2021-01" db="EMBL/GenBank/DDBJ databases">
        <authorList>
            <consortium name="Aspergillus puulaauensis MK2 genome sequencing consortium"/>
            <person name="Kazuki M."/>
            <person name="Futagami T."/>
        </authorList>
    </citation>
    <scope>NUCLEOTIDE SEQUENCE</scope>
    <source>
        <strain evidence="3">MK2</strain>
    </source>
</reference>
<dbReference type="AlphaFoldDB" id="A0A7R7XW35"/>
<dbReference type="InterPro" id="IPR039461">
    <property type="entry name" value="Peptidase_M49"/>
</dbReference>
<dbReference type="PANTHER" id="PTHR23422">
    <property type="entry name" value="DIPEPTIDYL PEPTIDASE III-RELATED"/>
    <property type="match status" value="1"/>
</dbReference>
<dbReference type="KEGG" id="apuu:APUU_70345A"/>
<evidence type="ECO:0000256" key="1">
    <source>
        <dbReference type="ARBA" id="ARBA00022723"/>
    </source>
</evidence>
<keyword evidence="2" id="KW-0378">Hydrolase</keyword>
<dbReference type="Gene3D" id="3.30.540.30">
    <property type="match status" value="2"/>
</dbReference>
<dbReference type="EMBL" id="AP024449">
    <property type="protein sequence ID" value="BCS28775.1"/>
    <property type="molecule type" value="Genomic_DNA"/>
</dbReference>
<protein>
    <recommendedName>
        <fullName evidence="5">Dipeptidyl peptidase III</fullName>
    </recommendedName>
</protein>
<dbReference type="GeneID" id="64978772"/>
<dbReference type="GO" id="GO:0005737">
    <property type="term" value="C:cytoplasm"/>
    <property type="evidence" value="ECO:0007669"/>
    <property type="project" value="TreeGrafter"/>
</dbReference>
<dbReference type="GO" id="GO:0046872">
    <property type="term" value="F:metal ion binding"/>
    <property type="evidence" value="ECO:0007669"/>
    <property type="project" value="UniProtKB-KW"/>
</dbReference>
<accession>A0A7R7XW35</accession>
<keyword evidence="4" id="KW-1185">Reference proteome</keyword>
<name>A0A7R7XW35_9EURO</name>
<organism evidence="3 4">
    <name type="scientific">Aspergillus puulaauensis</name>
    <dbReference type="NCBI Taxonomy" id="1220207"/>
    <lineage>
        <taxon>Eukaryota</taxon>
        <taxon>Fungi</taxon>
        <taxon>Dikarya</taxon>
        <taxon>Ascomycota</taxon>
        <taxon>Pezizomycotina</taxon>
        <taxon>Eurotiomycetes</taxon>
        <taxon>Eurotiomycetidae</taxon>
        <taxon>Eurotiales</taxon>
        <taxon>Aspergillaceae</taxon>
        <taxon>Aspergillus</taxon>
    </lineage>
</organism>
<dbReference type="Pfam" id="PF03571">
    <property type="entry name" value="Peptidase_M49"/>
    <property type="match status" value="1"/>
</dbReference>